<keyword evidence="1" id="KW-0812">Transmembrane</keyword>
<evidence type="ECO:0000313" key="3">
    <source>
        <dbReference type="Proteomes" id="UP001139493"/>
    </source>
</evidence>
<sequence length="132" mass="14198">MEGTAAFAGFAVVIGVTLPVYVWAAVTLWRRASVADRMTAAILGMRLSLGNERVARGWVRAFVPTLVMMAFVLMCAVSGLVGPEYGSVMLEVGLAGVALSMLLAGIVGLFARPKFLVPPHMRRDRSLFARDE</sequence>
<dbReference type="EMBL" id="JAMTCS010000001">
    <property type="protein sequence ID" value="MCP2262810.1"/>
    <property type="molecule type" value="Genomic_DNA"/>
</dbReference>
<gene>
    <name evidence="2" type="ORF">APR03_000133</name>
</gene>
<accession>A0A9X2FWV9</accession>
<dbReference type="AlphaFoldDB" id="A0A9X2FWV9"/>
<proteinExistence type="predicted"/>
<keyword evidence="3" id="KW-1185">Reference proteome</keyword>
<evidence type="ECO:0000256" key="1">
    <source>
        <dbReference type="SAM" id="Phobius"/>
    </source>
</evidence>
<evidence type="ECO:0000313" key="2">
    <source>
        <dbReference type="EMBL" id="MCP2262810.1"/>
    </source>
</evidence>
<organism evidence="2 3">
    <name type="scientific">Promicromonospora thailandica</name>
    <dbReference type="NCBI Taxonomy" id="765201"/>
    <lineage>
        <taxon>Bacteria</taxon>
        <taxon>Bacillati</taxon>
        <taxon>Actinomycetota</taxon>
        <taxon>Actinomycetes</taxon>
        <taxon>Micrococcales</taxon>
        <taxon>Promicromonosporaceae</taxon>
        <taxon>Promicromonospora</taxon>
    </lineage>
</organism>
<name>A0A9X2FWV9_9MICO</name>
<keyword evidence="1" id="KW-1133">Transmembrane helix</keyword>
<feature type="transmembrane region" description="Helical" evidence="1">
    <location>
        <begin position="61"/>
        <end position="82"/>
    </location>
</feature>
<dbReference type="Proteomes" id="UP001139493">
    <property type="component" value="Unassembled WGS sequence"/>
</dbReference>
<feature type="transmembrane region" description="Helical" evidence="1">
    <location>
        <begin position="88"/>
        <end position="111"/>
    </location>
</feature>
<protein>
    <submittedName>
        <fullName evidence="2">Uncharacterized protein</fullName>
    </submittedName>
</protein>
<reference evidence="2" key="1">
    <citation type="submission" date="2022-06" db="EMBL/GenBank/DDBJ databases">
        <title>Genomic Encyclopedia of Archaeal and Bacterial Type Strains, Phase II (KMG-II): from individual species to whole genera.</title>
        <authorList>
            <person name="Goeker M."/>
        </authorList>
    </citation>
    <scope>NUCLEOTIDE SEQUENCE</scope>
    <source>
        <strain evidence="2">DSM 26652</strain>
    </source>
</reference>
<comment type="caution">
    <text evidence="2">The sequence shown here is derived from an EMBL/GenBank/DDBJ whole genome shotgun (WGS) entry which is preliminary data.</text>
</comment>
<keyword evidence="1" id="KW-0472">Membrane</keyword>
<feature type="transmembrane region" description="Helical" evidence="1">
    <location>
        <begin position="6"/>
        <end position="29"/>
    </location>
</feature>